<dbReference type="Proteomes" id="UP000039865">
    <property type="component" value="Unassembled WGS sequence"/>
</dbReference>
<evidence type="ECO:0000256" key="2">
    <source>
        <dbReference type="SAM" id="Phobius"/>
    </source>
</evidence>
<feature type="compositionally biased region" description="Polar residues" evidence="1">
    <location>
        <begin position="560"/>
        <end position="576"/>
    </location>
</feature>
<keyword evidence="2" id="KW-0812">Transmembrane</keyword>
<evidence type="ECO:0000313" key="4">
    <source>
        <dbReference type="Proteomes" id="UP000039865"/>
    </source>
</evidence>
<gene>
    <name evidence="3" type="primary">Contig18972.g20121</name>
    <name evidence="3" type="ORF">STYLEM_12323</name>
</gene>
<keyword evidence="4" id="KW-1185">Reference proteome</keyword>
<dbReference type="OrthoDB" id="288398at2759"/>
<dbReference type="GO" id="GO:0005634">
    <property type="term" value="C:nucleus"/>
    <property type="evidence" value="ECO:0007669"/>
    <property type="project" value="TreeGrafter"/>
</dbReference>
<dbReference type="GO" id="GO:0007131">
    <property type="term" value="P:reciprocal meiotic recombination"/>
    <property type="evidence" value="ECO:0007669"/>
    <property type="project" value="TreeGrafter"/>
</dbReference>
<dbReference type="PANTHER" id="PTHR31398">
    <property type="entry name" value="MEIOTIC NUCLEAR DIVISION PROTEIN 1 HOMOLOG"/>
    <property type="match status" value="1"/>
</dbReference>
<protein>
    <submittedName>
        <fullName evidence="3">Uncharacterized protein</fullName>
    </submittedName>
</protein>
<reference evidence="3 4" key="1">
    <citation type="submission" date="2014-06" db="EMBL/GenBank/DDBJ databases">
        <authorList>
            <person name="Swart Estienne"/>
        </authorList>
    </citation>
    <scope>NUCLEOTIDE SEQUENCE [LARGE SCALE GENOMIC DNA]</scope>
    <source>
        <strain evidence="3 4">130c</strain>
    </source>
</reference>
<accession>A0A078AMX7</accession>
<name>A0A078AMX7_STYLE</name>
<dbReference type="PANTHER" id="PTHR31398:SF0">
    <property type="entry name" value="MEIOTIC NUCLEAR DIVISION PROTEIN 1 HOMOLOG"/>
    <property type="match status" value="1"/>
</dbReference>
<dbReference type="EMBL" id="CCKQ01011708">
    <property type="protein sequence ID" value="CDW83281.1"/>
    <property type="molecule type" value="Genomic_DNA"/>
</dbReference>
<proteinExistence type="predicted"/>
<feature type="region of interest" description="Disordered" evidence="1">
    <location>
        <begin position="547"/>
        <end position="583"/>
    </location>
</feature>
<keyword evidence="2" id="KW-1133">Transmembrane helix</keyword>
<sequence length="627" mass="72417">MFSFDLFGRAPVLTLKGDEQSKSIVGSIVSLAVYVIFFLYTYQKSVILIKNLEPNIQISETLRDMDDLTTFEPKSAGFDFAFSLKRELDPAIAYFDVKLIREFYLSNGTKLNETKNLEIQRCTNGQFQFDNKTQLTAIQLEKYYYCLNNSLNYQSVSLPILPQKPDLSSLKCGLSSVLDSVINNQKFYFVFANSNFAPQNLKEPINKFLDDSVFFEMEPGKNKKADILVKQQTVELLDDIWQIDNPIEKEFAQVDNIRFYESSTSSGDNSLITVNIKLDKAQATMSRTAYSILNFLGDIGGLQGILYLIGFYLCSSISEFRSVFKRPKISNDADAVQNLDNKKTMKPINLPRDTEKQTLKIPKPTISLQSSRKNYQTENLDQYNSNLSIGGGELNNQHEQDYDPYSEDPYKQQNQRNMFKKLRMNLNVFNYYSDVIVKAVLKRYRFTYGVDAIFGIVKIMEKLLFNKYQRNLIKYQQEWLVSSASEKEQDHQDDLLFLKERSNKKKLAFRRQIINDNLNGYQSKGNLSVIDKKLVYGLFKNDMRDFDGSNSSNDEDLKSQRSQRTSREQPQAQSTHQAHHVRQKISSIDTVIVHDSIHPLERFDLSEHDHIQNSKRSSAFGQQIIYS</sequence>
<dbReference type="InParanoid" id="A0A078AMX7"/>
<evidence type="ECO:0000256" key="1">
    <source>
        <dbReference type="SAM" id="MobiDB-lite"/>
    </source>
</evidence>
<keyword evidence="2" id="KW-0472">Membrane</keyword>
<feature type="transmembrane region" description="Helical" evidence="2">
    <location>
        <begin position="24"/>
        <end position="42"/>
    </location>
</feature>
<organism evidence="3 4">
    <name type="scientific">Stylonychia lemnae</name>
    <name type="common">Ciliate</name>
    <dbReference type="NCBI Taxonomy" id="5949"/>
    <lineage>
        <taxon>Eukaryota</taxon>
        <taxon>Sar</taxon>
        <taxon>Alveolata</taxon>
        <taxon>Ciliophora</taxon>
        <taxon>Intramacronucleata</taxon>
        <taxon>Spirotrichea</taxon>
        <taxon>Stichotrichia</taxon>
        <taxon>Sporadotrichida</taxon>
        <taxon>Oxytrichidae</taxon>
        <taxon>Stylonychinae</taxon>
        <taxon>Stylonychia</taxon>
    </lineage>
</organism>
<feature type="transmembrane region" description="Helical" evidence="2">
    <location>
        <begin position="292"/>
        <end position="313"/>
    </location>
</feature>
<dbReference type="AlphaFoldDB" id="A0A078AMX7"/>
<evidence type="ECO:0000313" key="3">
    <source>
        <dbReference type="EMBL" id="CDW83281.1"/>
    </source>
</evidence>